<reference evidence="8 14" key="4">
    <citation type="submission" date="2020-09" db="EMBL/GenBank/DDBJ databases">
        <authorList>
            <person name="Ashkenazy H."/>
        </authorList>
    </citation>
    <scope>NUCLEOTIDE SEQUENCE [LARGE SCALE GENOMIC DNA]</scope>
    <source>
        <strain evidence="14">cv. Cdm-0</strain>
    </source>
</reference>
<keyword evidence="3" id="KW-0539">Nucleus</keyword>
<dbReference type="PANTHER" id="PTHR31945">
    <property type="entry name" value="TRANSCRIPTION FACTOR SCREAM2-RELATED"/>
    <property type="match status" value="1"/>
</dbReference>
<reference evidence="9" key="2">
    <citation type="submission" date="2016-03" db="EMBL/GenBank/DDBJ databases">
        <title>Full-length assembly of Arabidopsis thaliana Ler reveals the complement of translocations and inversions.</title>
        <authorList>
            <person name="Zapata L."/>
            <person name="Schneeberger K."/>
            <person name="Ossowski S."/>
        </authorList>
    </citation>
    <scope>NUCLEOTIDE SEQUENCE [LARGE SCALE GENOMIC DNA]</scope>
    <source>
        <tissue evidence="9">Leaf</tissue>
    </source>
</reference>
<dbReference type="SMR" id="A0A178WLD7"/>
<dbReference type="Proteomes" id="UP000434276">
    <property type="component" value="Unassembled WGS sequence"/>
</dbReference>
<evidence type="ECO:0000313" key="12">
    <source>
        <dbReference type="Proteomes" id="UP000426265"/>
    </source>
</evidence>
<evidence type="ECO:0000313" key="8">
    <source>
        <dbReference type="EMBL" id="CAD5313970.1"/>
    </source>
</evidence>
<dbReference type="GO" id="GO:0005634">
    <property type="term" value="C:nucleus"/>
    <property type="evidence" value="ECO:0007669"/>
    <property type="project" value="UniProtKB-SubCell"/>
</dbReference>
<dbReference type="InterPro" id="IPR051358">
    <property type="entry name" value="TF_AMS/ICE1/BHLH6-like"/>
</dbReference>
<reference evidence="7 13" key="3">
    <citation type="submission" date="2019-12" db="EMBL/GenBank/DDBJ databases">
        <authorList>
            <person name="Jiao W.-B."/>
            <person name="Schneeberger K."/>
        </authorList>
    </citation>
    <scope>NUCLEOTIDE SEQUENCE [LARGE SCALE GENOMIC DNA]</scope>
    <source>
        <strain evidence="12">cv. An-1</strain>
        <strain evidence="13">cv. C24</strain>
    </source>
</reference>
<dbReference type="InterPro" id="IPR054502">
    <property type="entry name" value="bHLH-TF_ACT-like_plant"/>
</dbReference>
<reference evidence="11" key="1">
    <citation type="journal article" date="2016" name="Proc. Natl. Acad. Sci. U.S.A.">
        <title>Chromosome-level assembly of Arabidopsis thaliana Ler reveals the extent of translocation and inversion polymorphisms.</title>
        <authorList>
            <person name="Zapata L."/>
            <person name="Ding J."/>
            <person name="Willing E.M."/>
            <person name="Hartwig B."/>
            <person name="Bezdan D."/>
            <person name="Jiao W.B."/>
            <person name="Patel V."/>
            <person name="Velikkakam James G."/>
            <person name="Koornneef M."/>
            <person name="Ossowski S."/>
            <person name="Schneeberger K."/>
        </authorList>
    </citation>
    <scope>NUCLEOTIDE SEQUENCE [LARGE SCALE GENOMIC DNA]</scope>
    <source>
        <strain evidence="11">cv. Landsberg erecta</strain>
    </source>
</reference>
<dbReference type="PANTHER" id="PTHR31945:SF27">
    <property type="entry name" value="TRANSCRIPTION FACTOR BHLH35-LIKE PROTEIN"/>
    <property type="match status" value="1"/>
</dbReference>
<dbReference type="Araport" id="AT1G29270"/>
<accession>A0A178WLD7</accession>
<feature type="domain" description="Plant bHLH transcription factor ACT-like" evidence="5">
    <location>
        <begin position="72"/>
        <end position="147"/>
    </location>
</feature>
<dbReference type="EMBL" id="CACRSJ010000104">
    <property type="protein sequence ID" value="VYS47481.1"/>
    <property type="molecule type" value="Genomic_DNA"/>
</dbReference>
<evidence type="ECO:0000313" key="10">
    <source>
        <dbReference type="EMBL" id="VYS47481.1"/>
    </source>
</evidence>
<dbReference type="Proteomes" id="UP000516314">
    <property type="component" value="Chromosome 1"/>
</dbReference>
<dbReference type="GO" id="GO:0003677">
    <property type="term" value="F:DNA binding"/>
    <property type="evidence" value="ECO:0007669"/>
    <property type="project" value="UniProtKB-KW"/>
</dbReference>
<name>A0A178WLD7_ARATH</name>
<gene>
    <name evidence="6" type="ordered locus">At1g29270</name>
    <name evidence="9" type="ordered locus">AXX17_At1g29580</name>
    <name evidence="10" type="ORF">AN1_LOCUS2971</name>
    <name evidence="8" type="ORF">AT9943_LOCUS2442</name>
    <name evidence="7" type="ORF">C24_LOCUS2875</name>
</gene>
<sequence length="155" mass="17615">MVASEQKKRASQGKPHFLKNLTHFKFSIHEQSMVIREALLYIAMLKLEIEALQREYEDLKITKKESLHQFQEVKVEKIGEMFQVKIKSPRGENNLVNILEAFEEMGLNVAQARASCLDSFAMEAIVAPQSKDKLCSVDDLTQTLVKALVKPSVPL</sequence>
<dbReference type="Proteomes" id="UP000426265">
    <property type="component" value="Unassembled WGS sequence"/>
</dbReference>
<dbReference type="EMBL" id="CACSHJ010000087">
    <property type="protein sequence ID" value="CAA0253063.1"/>
    <property type="molecule type" value="Genomic_DNA"/>
</dbReference>
<organism evidence="9 11">
    <name type="scientific">Arabidopsis thaliana</name>
    <name type="common">Mouse-ear cress</name>
    <dbReference type="NCBI Taxonomy" id="3702"/>
    <lineage>
        <taxon>Eukaryota</taxon>
        <taxon>Viridiplantae</taxon>
        <taxon>Streptophyta</taxon>
        <taxon>Embryophyta</taxon>
        <taxon>Tracheophyta</taxon>
        <taxon>Spermatophyta</taxon>
        <taxon>Magnoliopsida</taxon>
        <taxon>eudicotyledons</taxon>
        <taxon>Gunneridae</taxon>
        <taxon>Pentapetalae</taxon>
        <taxon>rosids</taxon>
        <taxon>malvids</taxon>
        <taxon>Brassicales</taxon>
        <taxon>Brassicaceae</taxon>
        <taxon>Camelineae</taxon>
        <taxon>Arabidopsis</taxon>
    </lineage>
</organism>
<dbReference type="Proteomes" id="UP000078284">
    <property type="component" value="Chromosome 1"/>
</dbReference>
<evidence type="ECO:0000313" key="7">
    <source>
        <dbReference type="EMBL" id="CAA0253063.1"/>
    </source>
</evidence>
<dbReference type="GO" id="GO:0080090">
    <property type="term" value="P:regulation of primary metabolic process"/>
    <property type="evidence" value="ECO:0007669"/>
    <property type="project" value="UniProtKB-ARBA"/>
</dbReference>
<evidence type="ECO:0000313" key="6">
    <source>
        <dbReference type="Araport" id="AT1G29270"/>
    </source>
</evidence>
<evidence type="ECO:0000256" key="1">
    <source>
        <dbReference type="ARBA" id="ARBA00004123"/>
    </source>
</evidence>
<dbReference type="OrthoDB" id="1057417at2759"/>
<feature type="coiled-coil region" evidence="4">
    <location>
        <begin position="35"/>
        <end position="69"/>
    </location>
</feature>
<keyword evidence="2" id="KW-0238">DNA-binding</keyword>
<dbReference type="GeneID" id="839801"/>
<evidence type="ECO:0000313" key="13">
    <source>
        <dbReference type="Proteomes" id="UP000434276"/>
    </source>
</evidence>
<dbReference type="EMBL" id="LUHQ01000001">
    <property type="protein sequence ID" value="OAP19127.1"/>
    <property type="molecule type" value="Genomic_DNA"/>
</dbReference>
<dbReference type="AlphaFoldDB" id="A0A178WLD7"/>
<dbReference type="OMA" id="EMCLNVQ"/>
<evidence type="ECO:0000313" key="14">
    <source>
        <dbReference type="Proteomes" id="UP000516314"/>
    </source>
</evidence>
<evidence type="ECO:0000256" key="4">
    <source>
        <dbReference type="SAM" id="Coils"/>
    </source>
</evidence>
<keyword evidence="4" id="KW-0175">Coiled coil</keyword>
<dbReference type="ExpressionAtlas" id="A0A178WLD7">
    <property type="expression patterns" value="baseline and differential"/>
</dbReference>
<protein>
    <submittedName>
        <fullName evidence="8">(thale cress) hypothetical protein</fullName>
    </submittedName>
</protein>
<evidence type="ECO:0000256" key="2">
    <source>
        <dbReference type="ARBA" id="ARBA00023125"/>
    </source>
</evidence>
<evidence type="ECO:0000313" key="11">
    <source>
        <dbReference type="Proteomes" id="UP000078284"/>
    </source>
</evidence>
<evidence type="ECO:0000313" key="9">
    <source>
        <dbReference type="EMBL" id="OAP19127.1"/>
    </source>
</evidence>
<evidence type="ECO:0000259" key="5">
    <source>
        <dbReference type="Pfam" id="PF22754"/>
    </source>
</evidence>
<comment type="subcellular location">
    <subcellularLocation>
        <location evidence="1">Nucleus</location>
    </subcellularLocation>
</comment>
<dbReference type="EMBL" id="LR881466">
    <property type="protein sequence ID" value="CAD5313970.1"/>
    <property type="molecule type" value="Genomic_DNA"/>
</dbReference>
<evidence type="ECO:0000256" key="3">
    <source>
        <dbReference type="ARBA" id="ARBA00023242"/>
    </source>
</evidence>
<proteinExistence type="predicted"/>
<dbReference type="Pfam" id="PF22754">
    <property type="entry name" value="bHLH-TF_ACT-like_plant"/>
    <property type="match status" value="1"/>
</dbReference>